<reference evidence="1" key="1">
    <citation type="submission" date="2008-04" db="EMBL/GenBank/DDBJ databases">
        <title>Biosynthesis of the Lyngbya wollei paralytic shellfish toxins - natural biocombinatorics.</title>
        <authorList>
            <person name="Neilan B.A."/>
            <person name="Mihali T.K."/>
        </authorList>
    </citation>
    <scope>NUCLEOTIDE SEQUENCE</scope>
</reference>
<dbReference type="EMBL" id="EU603711">
    <property type="protein sequence ID" value="ACG63842.1"/>
    <property type="molecule type" value="Genomic_DNA"/>
</dbReference>
<evidence type="ECO:0000313" key="1">
    <source>
        <dbReference type="EMBL" id="ACG63842.1"/>
    </source>
</evidence>
<organism evidence="1">
    <name type="scientific">Microseira wollei</name>
    <dbReference type="NCBI Taxonomy" id="467598"/>
    <lineage>
        <taxon>Bacteria</taxon>
        <taxon>Bacillati</taxon>
        <taxon>Cyanobacteriota</taxon>
        <taxon>Cyanophyceae</taxon>
        <taxon>Oscillatoriophycideae</taxon>
        <taxon>Aerosakkonematales</taxon>
        <taxon>Aerosakkonemataceae</taxon>
        <taxon>Microseira</taxon>
    </lineage>
</organism>
<protein>
    <submittedName>
        <fullName evidence="1">Uncharacterized protein</fullName>
    </submittedName>
</protein>
<proteinExistence type="predicted"/>
<sequence length="248" mass="28622">MVILRPTLISTKSFELRGNKRDAYSGIKAKQCFIHQLYGTPQLPILQLPITTSEEKSKVMINLEQFRQEIEDWIINVVSIPNPLTGNFPPCPYAKAAWLNNRVSLRWFHKPELPELLMEQIKTWNDDFEMVFFGCDPQNLDAQKLDKYITDANDVLPEYDLIALASPHPDKQYIANDANNVNDVIITHPKYVLAAVQSFSKLQKASDELFRLGYFQYWSEEKLAEINWRSELLEKLSSSQRKNTEAAG</sequence>
<accession>C3RVQ2</accession>
<name>C3RVQ2_9CYAN</name>
<dbReference type="AlphaFoldDB" id="C3RVQ2"/>